<feature type="compositionally biased region" description="Pro residues" evidence="1">
    <location>
        <begin position="7"/>
        <end position="24"/>
    </location>
</feature>
<accession>A0A0A9A090</accession>
<name>A0A0A9A090_ARUDO</name>
<dbReference type="EMBL" id="GBRH01253399">
    <property type="protein sequence ID" value="JAD44496.1"/>
    <property type="molecule type" value="Transcribed_RNA"/>
</dbReference>
<protein>
    <submittedName>
        <fullName evidence="2">Uncharacterized protein</fullName>
    </submittedName>
</protein>
<evidence type="ECO:0000313" key="2">
    <source>
        <dbReference type="EMBL" id="JAD44496.1"/>
    </source>
</evidence>
<feature type="region of interest" description="Disordered" evidence="1">
    <location>
        <begin position="1"/>
        <end position="56"/>
    </location>
</feature>
<proteinExistence type="predicted"/>
<evidence type="ECO:0000256" key="1">
    <source>
        <dbReference type="SAM" id="MobiDB-lite"/>
    </source>
</evidence>
<dbReference type="AlphaFoldDB" id="A0A0A9A090"/>
<organism evidence="2">
    <name type="scientific">Arundo donax</name>
    <name type="common">Giant reed</name>
    <name type="synonym">Donax arundinaceus</name>
    <dbReference type="NCBI Taxonomy" id="35708"/>
    <lineage>
        <taxon>Eukaryota</taxon>
        <taxon>Viridiplantae</taxon>
        <taxon>Streptophyta</taxon>
        <taxon>Embryophyta</taxon>
        <taxon>Tracheophyta</taxon>
        <taxon>Spermatophyta</taxon>
        <taxon>Magnoliopsida</taxon>
        <taxon>Liliopsida</taxon>
        <taxon>Poales</taxon>
        <taxon>Poaceae</taxon>
        <taxon>PACMAD clade</taxon>
        <taxon>Arundinoideae</taxon>
        <taxon>Arundineae</taxon>
        <taxon>Arundo</taxon>
    </lineage>
</organism>
<reference evidence="2" key="2">
    <citation type="journal article" date="2015" name="Data Brief">
        <title>Shoot transcriptome of the giant reed, Arundo donax.</title>
        <authorList>
            <person name="Barrero R.A."/>
            <person name="Guerrero F.D."/>
            <person name="Moolhuijzen P."/>
            <person name="Goolsby J.A."/>
            <person name="Tidwell J."/>
            <person name="Bellgard S.E."/>
            <person name="Bellgard M.I."/>
        </authorList>
    </citation>
    <scope>NUCLEOTIDE SEQUENCE</scope>
    <source>
        <tissue evidence="2">Shoot tissue taken approximately 20 cm above the soil surface</tissue>
    </source>
</reference>
<reference evidence="2" key="1">
    <citation type="submission" date="2014-09" db="EMBL/GenBank/DDBJ databases">
        <authorList>
            <person name="Magalhaes I.L.F."/>
            <person name="Oliveira U."/>
            <person name="Santos F.R."/>
            <person name="Vidigal T.H.D.A."/>
            <person name="Brescovit A.D."/>
            <person name="Santos A.J."/>
        </authorList>
    </citation>
    <scope>NUCLEOTIDE SEQUENCE</scope>
    <source>
        <tissue evidence="2">Shoot tissue taken approximately 20 cm above the soil surface</tissue>
    </source>
</reference>
<sequence>MRRAHGLPPPASRPRPSRLPPLPLPLLRQPPRARACRSSTSGSHAPLRGATPSQRL</sequence>